<evidence type="ECO:0000313" key="2">
    <source>
        <dbReference type="Proteomes" id="UP000829398"/>
    </source>
</evidence>
<keyword evidence="2" id="KW-1185">Reference proteome</keyword>
<gene>
    <name evidence="1" type="ORF">KPL71_011549</name>
</gene>
<organism evidence="1 2">
    <name type="scientific">Citrus sinensis</name>
    <name type="common">Sweet orange</name>
    <name type="synonym">Citrus aurantium var. sinensis</name>
    <dbReference type="NCBI Taxonomy" id="2711"/>
    <lineage>
        <taxon>Eukaryota</taxon>
        <taxon>Viridiplantae</taxon>
        <taxon>Streptophyta</taxon>
        <taxon>Embryophyta</taxon>
        <taxon>Tracheophyta</taxon>
        <taxon>Spermatophyta</taxon>
        <taxon>Magnoliopsida</taxon>
        <taxon>eudicotyledons</taxon>
        <taxon>Gunneridae</taxon>
        <taxon>Pentapetalae</taxon>
        <taxon>rosids</taxon>
        <taxon>malvids</taxon>
        <taxon>Sapindales</taxon>
        <taxon>Rutaceae</taxon>
        <taxon>Aurantioideae</taxon>
        <taxon>Citrus</taxon>
    </lineage>
</organism>
<comment type="caution">
    <text evidence="1">The sequence shown here is derived from an EMBL/GenBank/DDBJ whole genome shotgun (WGS) entry which is preliminary data.</text>
</comment>
<protein>
    <submittedName>
        <fullName evidence="1">Zinc knuckle protein</fullName>
    </submittedName>
</protein>
<proteinExistence type="predicted"/>
<accession>A0ACB8L4T9</accession>
<sequence>MMIKNLFLGEPLCIAISLEGEEEDKMSFVNKMKIKGAEIIAGCLVGKFLTTRGVNIEGLRSVIHQVWRTVLGVRVESLGENVFMFKFTLEADKRIVLAGRPYYFNKALIVLTEPEGIANITKQAFTHVSFWVQILNIPIMAMNIEAISRLGIIIGSVEEVETNEDGEYIGEIARKIIFLESEGEEKVPMRVTYERLPDSCFCCGIIGHQFRECVKQPISTIETGSEAIQIETGESTVPISKSHVAVELDKQLTLKGKKSMQQPLGCKDQITTAGKKEMLGNVDKEAGGNWREGGNAEDIQKLGSTGLVNKAQATSMKELVKEETGTIMERPKTRRWKHLTMDNCTKDENKMG</sequence>
<dbReference type="Proteomes" id="UP000829398">
    <property type="component" value="Chromosome 4"/>
</dbReference>
<reference evidence="2" key="1">
    <citation type="journal article" date="2023" name="Hortic. Res.">
        <title>A chromosome-level phased genome enabling allele-level studies in sweet orange: a case study on citrus Huanglongbing tolerance.</title>
        <authorList>
            <person name="Wu B."/>
            <person name="Yu Q."/>
            <person name="Deng Z."/>
            <person name="Duan Y."/>
            <person name="Luo F."/>
            <person name="Gmitter F. Jr."/>
        </authorList>
    </citation>
    <scope>NUCLEOTIDE SEQUENCE [LARGE SCALE GENOMIC DNA]</scope>
    <source>
        <strain evidence="2">cv. Valencia</strain>
    </source>
</reference>
<evidence type="ECO:0000313" key="1">
    <source>
        <dbReference type="EMBL" id="KAH9768253.1"/>
    </source>
</evidence>
<dbReference type="EMBL" id="CM039173">
    <property type="protein sequence ID" value="KAH9768253.1"/>
    <property type="molecule type" value="Genomic_DNA"/>
</dbReference>
<name>A0ACB8L4T9_CITSI</name>